<evidence type="ECO:0000256" key="1">
    <source>
        <dbReference type="SAM" id="MobiDB-lite"/>
    </source>
</evidence>
<feature type="region of interest" description="Disordered" evidence="1">
    <location>
        <begin position="24"/>
        <end position="150"/>
    </location>
</feature>
<evidence type="ECO:0000313" key="3">
    <source>
        <dbReference type="EMBL" id="KIF83872.1"/>
    </source>
</evidence>
<dbReference type="Pfam" id="PF13511">
    <property type="entry name" value="DUF4124"/>
    <property type="match status" value="1"/>
</dbReference>
<dbReference type="STRING" id="709839.TSA66_19890"/>
<evidence type="ECO:0000313" key="4">
    <source>
        <dbReference type="Proteomes" id="UP000031572"/>
    </source>
</evidence>
<protein>
    <recommendedName>
        <fullName evidence="2">DUF4124 domain-containing protein</fullName>
    </recommendedName>
</protein>
<proteinExistence type="predicted"/>
<feature type="domain" description="DUF4124" evidence="2">
    <location>
        <begin position="3"/>
        <end position="54"/>
    </location>
</feature>
<dbReference type="Proteomes" id="UP000031572">
    <property type="component" value="Unassembled WGS sequence"/>
</dbReference>
<dbReference type="AlphaFoldDB" id="A0A0C1YTA3"/>
<name>A0A0C1YTA3_9BURK</name>
<reference evidence="3 4" key="1">
    <citation type="submission" date="2014-12" db="EMBL/GenBank/DDBJ databases">
        <title>Denitrispirillum autotrophicum gen. nov., sp. nov., Denitrifying, Facultatively Autotrophic Bacteria Isolated from Rice Paddy Soil.</title>
        <authorList>
            <person name="Ishii S."/>
            <person name="Ashida N."/>
            <person name="Ohno H."/>
            <person name="Otsuka S."/>
            <person name="Yokota A."/>
            <person name="Senoo K."/>
        </authorList>
    </citation>
    <scope>NUCLEOTIDE SEQUENCE [LARGE SCALE GENOMIC DNA]</scope>
    <source>
        <strain evidence="3 4">TSA66</strain>
    </source>
</reference>
<comment type="caution">
    <text evidence="3">The sequence shown here is derived from an EMBL/GenBank/DDBJ whole genome shotgun (WGS) entry which is preliminary data.</text>
</comment>
<feature type="compositionally biased region" description="Basic and acidic residues" evidence="1">
    <location>
        <begin position="79"/>
        <end position="106"/>
    </location>
</feature>
<gene>
    <name evidence="3" type="ORF">TSA66_19890</name>
</gene>
<dbReference type="InterPro" id="IPR025392">
    <property type="entry name" value="DUF4124"/>
</dbReference>
<evidence type="ECO:0000259" key="2">
    <source>
        <dbReference type="Pfam" id="PF13511"/>
    </source>
</evidence>
<keyword evidence="4" id="KW-1185">Reference proteome</keyword>
<organism evidence="3 4">
    <name type="scientific">Noviherbaspirillum autotrophicum</name>
    <dbReference type="NCBI Taxonomy" id="709839"/>
    <lineage>
        <taxon>Bacteria</taxon>
        <taxon>Pseudomonadati</taxon>
        <taxon>Pseudomonadota</taxon>
        <taxon>Betaproteobacteria</taxon>
        <taxon>Burkholderiales</taxon>
        <taxon>Oxalobacteraceae</taxon>
        <taxon>Noviherbaspirillum</taxon>
    </lineage>
</organism>
<dbReference type="EMBL" id="JWJG01000028">
    <property type="protein sequence ID" value="KIF83872.1"/>
    <property type="molecule type" value="Genomic_DNA"/>
</dbReference>
<sequence length="150" mass="16858">MSVALFIPVAALAQYVWLDEKGVKQYSDMPPPPSVPTARILKQPGERARPAPDSTALDSNATAPKSLAEQNAEFKKRRMEQAEKEKKAAEEARLAAEKSKHCERTRSYLRALESGERIAQTDSSGDRTFLSDEQRERELREARKLAQDCK</sequence>
<accession>A0A0C1YTA3</accession>
<feature type="compositionally biased region" description="Basic and acidic residues" evidence="1">
    <location>
        <begin position="129"/>
        <end position="150"/>
    </location>
</feature>